<accession>A0A9X8MT67</accession>
<evidence type="ECO:0000313" key="1">
    <source>
        <dbReference type="EMBL" id="SHL74130.1"/>
    </source>
</evidence>
<evidence type="ECO:0000313" key="2">
    <source>
        <dbReference type="Proteomes" id="UP000184388"/>
    </source>
</evidence>
<proteinExistence type="predicted"/>
<dbReference type="AlphaFoldDB" id="A0A9X8MT67"/>
<reference evidence="2" key="1">
    <citation type="submission" date="2016-11" db="EMBL/GenBank/DDBJ databases">
        <authorList>
            <person name="Jaros S."/>
            <person name="Januszkiewicz K."/>
            <person name="Wedrychowicz H."/>
        </authorList>
    </citation>
    <scope>NUCLEOTIDE SEQUENCE [LARGE SCALE GENOMIC DNA]</scope>
    <source>
        <strain evidence="2">CGMCC 4.3555</strain>
    </source>
</reference>
<dbReference type="Proteomes" id="UP000184388">
    <property type="component" value="Unassembled WGS sequence"/>
</dbReference>
<organism evidence="1 2">
    <name type="scientific">Streptomyces yunnanensis</name>
    <dbReference type="NCBI Taxonomy" id="156453"/>
    <lineage>
        <taxon>Bacteria</taxon>
        <taxon>Bacillati</taxon>
        <taxon>Actinomycetota</taxon>
        <taxon>Actinomycetes</taxon>
        <taxon>Kitasatosporales</taxon>
        <taxon>Streptomycetaceae</taxon>
        <taxon>Streptomyces</taxon>
    </lineage>
</organism>
<comment type="caution">
    <text evidence="1">The sequence shown here is derived from an EMBL/GenBank/DDBJ whole genome shotgun (WGS) entry which is preliminary data.</text>
</comment>
<protein>
    <submittedName>
        <fullName evidence="1">Uncharacterized protein</fullName>
    </submittedName>
</protein>
<name>A0A9X8MT67_9ACTN</name>
<sequence length="117" mass="12739">MTTYPPDATGVASTAAPSLLRGVATLPTRINPKEYVMDPMDVPTEVTKLVYSAPRTEARSQNQVAELLAHYWPAIENHVRSQVLREAAAIGRELSRKGYSAQEIAKKLDGMADGGSW</sequence>
<gene>
    <name evidence="1" type="ORF">SAMN05216268_10639</name>
</gene>
<dbReference type="EMBL" id="FRBK01000006">
    <property type="protein sequence ID" value="SHL74130.1"/>
    <property type="molecule type" value="Genomic_DNA"/>
</dbReference>